<dbReference type="PANTHER" id="PTHR43567">
    <property type="entry name" value="FLAVOREDOXIN-RELATED-RELATED"/>
    <property type="match status" value="1"/>
</dbReference>
<dbReference type="PANTHER" id="PTHR43567:SF1">
    <property type="entry name" value="FLAVOREDOXIN"/>
    <property type="match status" value="1"/>
</dbReference>
<dbReference type="InterPro" id="IPR012349">
    <property type="entry name" value="Split_barrel_FMN-bd"/>
</dbReference>
<dbReference type="HOGENOM" id="CLU_075333_1_0_9"/>
<protein>
    <recommendedName>
        <fullName evidence="4">Flavin reductase like domain-containing protein</fullName>
    </recommendedName>
</protein>
<keyword evidence="6" id="KW-1185">Reference proteome</keyword>
<evidence type="ECO:0000259" key="4">
    <source>
        <dbReference type="Pfam" id="PF01613"/>
    </source>
</evidence>
<dbReference type="InterPro" id="IPR002563">
    <property type="entry name" value="Flavin_Rdtase-like_dom"/>
</dbReference>
<comment type="cofactor">
    <cofactor evidence="1">
        <name>FMN</name>
        <dbReference type="ChEBI" id="CHEBI:58210"/>
    </cofactor>
</comment>
<dbReference type="GO" id="GO:0010181">
    <property type="term" value="F:FMN binding"/>
    <property type="evidence" value="ECO:0007669"/>
    <property type="project" value="InterPro"/>
</dbReference>
<evidence type="ECO:0000313" key="6">
    <source>
        <dbReference type="Proteomes" id="UP000017973"/>
    </source>
</evidence>
<proteinExistence type="inferred from homology"/>
<name>V6M627_9BACL</name>
<reference evidence="5 6" key="1">
    <citation type="journal article" date="2014" name="Genome Announc.">
        <title>Draft Genome Sequence of Brevibacillus panacihumi Strain W25, a Halotolerant Hydrocarbon-Degrading Bacterium.</title>
        <authorList>
            <person name="Wang X."/>
            <person name="Jin D."/>
            <person name="Zhou L."/>
            <person name="Wu L."/>
            <person name="An W."/>
            <person name="Chen Y."/>
            <person name="Zhao L."/>
        </authorList>
    </citation>
    <scope>NUCLEOTIDE SEQUENCE [LARGE SCALE GENOMIC DNA]</scope>
    <source>
        <strain evidence="5 6">W25</strain>
    </source>
</reference>
<gene>
    <name evidence="5" type="ORF">T458_23700</name>
</gene>
<dbReference type="SUPFAM" id="SSF50475">
    <property type="entry name" value="FMN-binding split barrel"/>
    <property type="match status" value="1"/>
</dbReference>
<comment type="caution">
    <text evidence="5">The sequence shown here is derived from an EMBL/GenBank/DDBJ whole genome shotgun (WGS) entry which is preliminary data.</text>
</comment>
<evidence type="ECO:0000256" key="3">
    <source>
        <dbReference type="ARBA" id="ARBA00038054"/>
    </source>
</evidence>
<dbReference type="Pfam" id="PF01613">
    <property type="entry name" value="Flavin_Reduct"/>
    <property type="match status" value="1"/>
</dbReference>
<dbReference type="Gene3D" id="2.30.110.10">
    <property type="entry name" value="Electron Transport, Fmn-binding Protein, Chain A"/>
    <property type="match status" value="1"/>
</dbReference>
<dbReference type="EMBL" id="AYJU01000017">
    <property type="protein sequence ID" value="EST53767.1"/>
    <property type="molecule type" value="Genomic_DNA"/>
</dbReference>
<evidence type="ECO:0000256" key="1">
    <source>
        <dbReference type="ARBA" id="ARBA00001917"/>
    </source>
</evidence>
<comment type="similarity">
    <text evidence="3">Belongs to the flavoredoxin family.</text>
</comment>
<dbReference type="STRING" id="1408254.T458_23700"/>
<dbReference type="Proteomes" id="UP000017973">
    <property type="component" value="Unassembled WGS sequence"/>
</dbReference>
<dbReference type="eggNOG" id="COG1853">
    <property type="taxonomic scope" value="Bacteria"/>
</dbReference>
<dbReference type="AlphaFoldDB" id="V6M627"/>
<dbReference type="GO" id="GO:0016646">
    <property type="term" value="F:oxidoreductase activity, acting on the CH-NH group of donors, NAD or NADP as acceptor"/>
    <property type="evidence" value="ECO:0007669"/>
    <property type="project" value="UniProtKB-ARBA"/>
</dbReference>
<evidence type="ECO:0000256" key="2">
    <source>
        <dbReference type="ARBA" id="ARBA00022630"/>
    </source>
</evidence>
<feature type="domain" description="Flavin reductase like" evidence="4">
    <location>
        <begin position="20"/>
        <end position="194"/>
    </location>
</feature>
<accession>V6M627</accession>
<keyword evidence="2" id="KW-0285">Flavoprotein</keyword>
<dbReference type="InterPro" id="IPR052174">
    <property type="entry name" value="Flavoredoxin"/>
</dbReference>
<evidence type="ECO:0000313" key="5">
    <source>
        <dbReference type="EMBL" id="EST53767.1"/>
    </source>
</evidence>
<dbReference type="PATRIC" id="fig|1408254.3.peg.4658"/>
<sequence>MKQDLKLPAMKTVKPKILYYGTPVILLNTSNEDGTTNITPISSSWALGYTVVLGLGAGGKALENLMRHGECVLNLPDPSLWEQVERLAPYTGKDPVPPFKQSMGYSYQKDKFEISGFTPAASVNVKPSRILECPLQLEAVVKHIRMPEHAPEFAVIETEVLQVHAHEGIVLGEHHIDPAKWSPLLYNFRHYFGLGQALGTNFRAER</sequence>
<organism evidence="5 6">
    <name type="scientific">Brevibacillus panacihumi W25</name>
    <dbReference type="NCBI Taxonomy" id="1408254"/>
    <lineage>
        <taxon>Bacteria</taxon>
        <taxon>Bacillati</taxon>
        <taxon>Bacillota</taxon>
        <taxon>Bacilli</taxon>
        <taxon>Bacillales</taxon>
        <taxon>Paenibacillaceae</taxon>
        <taxon>Brevibacillus</taxon>
    </lineage>
</organism>